<keyword evidence="3" id="KW-1185">Reference proteome</keyword>
<sequence>MKKLIPLLLIAVGCINSTFAQTNGYIIKDSTIVSGRISYNIDQPNIVTLSKGEEIIINYSILEVKEFKLANGKHFVRKNIELNGLNTNVFLEKIIEDTYSLYYLPSRKNYFLESGGTIEKIESKNQLIELFNKEYPSLQMPNPTLNARGLKKFIVNLNYPDSTININYSKDFNEKTKVLLVNKLQAELGFNHNQIQTPLPNRYNNETFNLKTDALSPSFGISLYYSPISPTILLKTTTRINHSVFNYSWYLNEDNQLSPDSELSIFEEYVFRTINISLLTGPSKFFPLKNGNINFTIQGGLSYLNDYHSNKWITRLTENENLSYEAPTSHISSLTYGFDISIGYTRNLTPKRLCSLHANMSHFISGNGFKNKLLGITISMNL</sequence>
<evidence type="ECO:0000256" key="1">
    <source>
        <dbReference type="SAM" id="SignalP"/>
    </source>
</evidence>
<feature type="chain" id="PRO_5047335161" evidence="1">
    <location>
        <begin position="21"/>
        <end position="382"/>
    </location>
</feature>
<keyword evidence="1" id="KW-0732">Signal</keyword>
<dbReference type="EMBL" id="JAUHJS010000004">
    <property type="protein sequence ID" value="MDN4165876.1"/>
    <property type="molecule type" value="Genomic_DNA"/>
</dbReference>
<proteinExistence type="predicted"/>
<accession>A0ABT8F7E8</accession>
<name>A0ABT8F7E8_9BACT</name>
<dbReference type="RefSeq" id="WP_320004407.1">
    <property type="nucleotide sequence ID" value="NZ_JAUHJS010000004.1"/>
</dbReference>
<organism evidence="2 3">
    <name type="scientific">Shiella aurantiaca</name>
    <dbReference type="NCBI Taxonomy" id="3058365"/>
    <lineage>
        <taxon>Bacteria</taxon>
        <taxon>Pseudomonadati</taxon>
        <taxon>Bacteroidota</taxon>
        <taxon>Cytophagia</taxon>
        <taxon>Cytophagales</taxon>
        <taxon>Shiellaceae</taxon>
        <taxon>Shiella</taxon>
    </lineage>
</organism>
<protein>
    <submittedName>
        <fullName evidence="2">Uncharacterized protein</fullName>
    </submittedName>
</protein>
<dbReference type="Proteomes" id="UP001168552">
    <property type="component" value="Unassembled WGS sequence"/>
</dbReference>
<comment type="caution">
    <text evidence="2">The sequence shown here is derived from an EMBL/GenBank/DDBJ whole genome shotgun (WGS) entry which is preliminary data.</text>
</comment>
<evidence type="ECO:0000313" key="3">
    <source>
        <dbReference type="Proteomes" id="UP001168552"/>
    </source>
</evidence>
<gene>
    <name evidence="2" type="ORF">QWY31_10195</name>
</gene>
<reference evidence="2" key="1">
    <citation type="submission" date="2023-06" db="EMBL/GenBank/DDBJ databases">
        <title>Cytophagales bacterium Strain LB-30, isolated from soil.</title>
        <authorList>
            <person name="Liu B."/>
        </authorList>
    </citation>
    <scope>NUCLEOTIDE SEQUENCE</scope>
    <source>
        <strain evidence="2">LB-30</strain>
    </source>
</reference>
<evidence type="ECO:0000313" key="2">
    <source>
        <dbReference type="EMBL" id="MDN4165876.1"/>
    </source>
</evidence>
<feature type="signal peptide" evidence="1">
    <location>
        <begin position="1"/>
        <end position="20"/>
    </location>
</feature>